<dbReference type="SUPFAM" id="SSF55729">
    <property type="entry name" value="Acyl-CoA N-acyltransferases (Nat)"/>
    <property type="match status" value="1"/>
</dbReference>
<dbReference type="Gene3D" id="3.40.630.30">
    <property type="match status" value="1"/>
</dbReference>
<keyword evidence="3" id="KW-1185">Reference proteome</keyword>
<dbReference type="AlphaFoldDB" id="A0A1V9A2H2"/>
<dbReference type="PROSITE" id="PS51186">
    <property type="entry name" value="GNAT"/>
    <property type="match status" value="1"/>
</dbReference>
<dbReference type="GO" id="GO:1990189">
    <property type="term" value="F:protein N-terminal-serine acetyltransferase activity"/>
    <property type="evidence" value="ECO:0007669"/>
    <property type="project" value="TreeGrafter"/>
</dbReference>
<dbReference type="InterPro" id="IPR051908">
    <property type="entry name" value="Ribosomal_N-acetyltransferase"/>
</dbReference>
<evidence type="ECO:0000313" key="2">
    <source>
        <dbReference type="EMBL" id="OQO91240.1"/>
    </source>
</evidence>
<dbReference type="EMBL" id="MWIH01000006">
    <property type="protein sequence ID" value="OQO91240.1"/>
    <property type="molecule type" value="Genomic_DNA"/>
</dbReference>
<name>A0A1V9A2H2_SACPI</name>
<protein>
    <submittedName>
        <fullName evidence="2">GNAT family N-acetyltransferase</fullName>
    </submittedName>
</protein>
<organism evidence="2 3">
    <name type="scientific">Saccharomonospora piscinae</name>
    <dbReference type="NCBI Taxonomy" id="687388"/>
    <lineage>
        <taxon>Bacteria</taxon>
        <taxon>Bacillati</taxon>
        <taxon>Actinomycetota</taxon>
        <taxon>Actinomycetes</taxon>
        <taxon>Pseudonocardiales</taxon>
        <taxon>Pseudonocardiaceae</taxon>
        <taxon>Saccharomonospora</taxon>
    </lineage>
</organism>
<dbReference type="InterPro" id="IPR016181">
    <property type="entry name" value="Acyl_CoA_acyltransferase"/>
</dbReference>
<evidence type="ECO:0000313" key="3">
    <source>
        <dbReference type="Proteomes" id="UP000192591"/>
    </source>
</evidence>
<dbReference type="Pfam" id="PF13302">
    <property type="entry name" value="Acetyltransf_3"/>
    <property type="match status" value="1"/>
</dbReference>
<dbReference type="STRING" id="1962155.B1813_15365"/>
<proteinExistence type="predicted"/>
<reference evidence="2 3" key="1">
    <citation type="submission" date="2017-02" db="EMBL/GenBank/DDBJ databases">
        <title>Draft genome of Saccharomonospora sp. 154.</title>
        <authorList>
            <person name="Alonso-Carmona G.S."/>
            <person name="De La Haba R."/>
            <person name="Vera-Gargallo B."/>
            <person name="Sandoval-Trujillo A.H."/>
            <person name="Ramirez-Duran N."/>
            <person name="Ventosa A."/>
        </authorList>
    </citation>
    <scope>NUCLEOTIDE SEQUENCE [LARGE SCALE GENOMIC DNA]</scope>
    <source>
        <strain evidence="2 3">LRS4.154</strain>
    </source>
</reference>
<evidence type="ECO:0000259" key="1">
    <source>
        <dbReference type="PROSITE" id="PS51186"/>
    </source>
</evidence>
<dbReference type="PANTHER" id="PTHR43441:SF11">
    <property type="entry name" value="RIBOSOMAL-PROTEIN-SERINE ACETYLTRANSFERASE"/>
    <property type="match status" value="1"/>
</dbReference>
<accession>A0A1V9A2H2</accession>
<dbReference type="GO" id="GO:0008999">
    <property type="term" value="F:protein-N-terminal-alanine acetyltransferase activity"/>
    <property type="evidence" value="ECO:0007669"/>
    <property type="project" value="TreeGrafter"/>
</dbReference>
<feature type="domain" description="N-acetyltransferase" evidence="1">
    <location>
        <begin position="18"/>
        <end position="186"/>
    </location>
</feature>
<comment type="caution">
    <text evidence="2">The sequence shown here is derived from an EMBL/GenBank/DDBJ whole genome shotgun (WGS) entry which is preliminary data.</text>
</comment>
<dbReference type="Proteomes" id="UP000192591">
    <property type="component" value="Unassembled WGS sequence"/>
</dbReference>
<dbReference type="RefSeq" id="WP_081193070.1">
    <property type="nucleotide sequence ID" value="NZ_MWIH01000006.1"/>
</dbReference>
<dbReference type="InterPro" id="IPR000182">
    <property type="entry name" value="GNAT_dom"/>
</dbReference>
<dbReference type="GO" id="GO:0005737">
    <property type="term" value="C:cytoplasm"/>
    <property type="evidence" value="ECO:0007669"/>
    <property type="project" value="TreeGrafter"/>
</dbReference>
<sequence length="213" mass="23456">MLADHFPVLGLRLRTSRLELRVPDHDDLSALIEVAFRGVHPPEVMPFRIPWTDREPAELARGLAQHHWRMWAQWSPDSWCLLLCVVHDGVVVGSQALQSRAFAVTREVSSASWLGQAHQGQGIGTEMRAAVLHLAFAGLGAREAVTAATEGNAASLAVSRKLGYAPDGKQRDVVRGEAVVEQRLRLTRADWERHRTVDVTIDGLAPSLPLFGL</sequence>
<gene>
    <name evidence="2" type="ORF">B1813_15365</name>
</gene>
<dbReference type="PANTHER" id="PTHR43441">
    <property type="entry name" value="RIBOSOMAL-PROTEIN-SERINE ACETYLTRANSFERASE"/>
    <property type="match status" value="1"/>
</dbReference>
<keyword evidence="2" id="KW-0808">Transferase</keyword>